<dbReference type="Gene3D" id="3.40.50.2300">
    <property type="match status" value="2"/>
</dbReference>
<dbReference type="SUPFAM" id="SSF53822">
    <property type="entry name" value="Periplasmic binding protein-like I"/>
    <property type="match status" value="1"/>
</dbReference>
<proteinExistence type="inferred from homology"/>
<dbReference type="PANTHER" id="PTHR34296:SF2">
    <property type="entry name" value="ABC TRANSPORTER GUANOSINE-BINDING PROTEIN NUPN"/>
    <property type="match status" value="1"/>
</dbReference>
<sequence length="566" mass="61947">MRKWILLLWLATPGLSADVLPSNSFAPAILFNSAIVLDGSYNESLLAGMEQFEQQKGLPFTQMATADPILYRQSLESLAMAGHSPIIVPGGGTQAIVEAIAPSFPETTFISIGYQTDAPNVRSILFREWDGAYLAGVLAAYRSPNRKVAFMGGLPVRSVKELEAGFRAGFNRILPDGQITSLYLSEYSDRPWDDESKAKELGRQLFSSEHDIVFAAAGSSGKGALAAAAEADKLAIGVDQNQNGMYPGHVLTSVVKHLDRAVYVALISERWQLWRSPVKRLGLAQGGVSISIDENNQPLLSQAMLVELQKNRGRLLAESTGMVGVTNGVDQDIEKPQSLTVAVPEEVRFPFIQADDSGITGIAIDALGMLSRQLGVEFEYRAMPTRRGAYSLGESVDGFIAISHSEDAEKRGVFPRRGGDVDEDRALMTWDLAAFQLINQDLADASILQPPITIPPGSGTDNLKELQGLESHVIGSVERQLNMLLRRHAKTALADALHADHLIDNRPEFAGRIQKVAASVSKESSYLVLSKAFYQQYPEFSEILWNRLSAIRESVELWDGVDRYFQ</sequence>
<dbReference type="AlphaFoldDB" id="A0A2S5Z897"/>
<feature type="chain" id="PRO_5015720416" evidence="7">
    <location>
        <begin position="18"/>
        <end position="566"/>
    </location>
</feature>
<evidence type="ECO:0000313" key="10">
    <source>
        <dbReference type="Proteomes" id="UP000239917"/>
    </source>
</evidence>
<dbReference type="PANTHER" id="PTHR34296">
    <property type="entry name" value="TRANSCRIPTIONAL ACTIVATOR PROTEIN MED"/>
    <property type="match status" value="1"/>
</dbReference>
<dbReference type="Gene3D" id="3.40.190.10">
    <property type="entry name" value="Periplasmic binding protein-like II"/>
    <property type="match status" value="2"/>
</dbReference>
<comment type="similarity">
    <text evidence="2">Belongs to the BMP lipoprotein family.</text>
</comment>
<dbReference type="InterPro" id="IPR050957">
    <property type="entry name" value="BMP_lipoprotein"/>
</dbReference>
<evidence type="ECO:0000256" key="6">
    <source>
        <dbReference type="ARBA" id="ARBA00023288"/>
    </source>
</evidence>
<dbReference type="EMBL" id="PSSX01000013">
    <property type="protein sequence ID" value="PPI83452.1"/>
    <property type="molecule type" value="Genomic_DNA"/>
</dbReference>
<dbReference type="GO" id="GO:0005886">
    <property type="term" value="C:plasma membrane"/>
    <property type="evidence" value="ECO:0007669"/>
    <property type="project" value="UniProtKB-SubCell"/>
</dbReference>
<dbReference type="RefSeq" id="WP_104322447.1">
    <property type="nucleotide sequence ID" value="NZ_PSSX01000013.1"/>
</dbReference>
<dbReference type="CDD" id="cd06354">
    <property type="entry name" value="PBP1_PrnA-like"/>
    <property type="match status" value="1"/>
</dbReference>
<name>A0A2S5Z897_9GAMM</name>
<dbReference type="Proteomes" id="UP000239917">
    <property type="component" value="Unassembled WGS sequence"/>
</dbReference>
<reference evidence="9 10" key="1">
    <citation type="submission" date="2018-01" db="EMBL/GenBank/DDBJ databases">
        <title>Complete genome sequences of the type strains of Marinobacter flavimaris and Marinobacter maroccanus.</title>
        <authorList>
            <person name="Palau M."/>
            <person name="Boujida N."/>
            <person name="Manresa A."/>
            <person name="Minana-Galbis D."/>
        </authorList>
    </citation>
    <scope>NUCLEOTIDE SEQUENCE [LARGE SCALE GENOMIC DNA]</scope>
    <source>
        <strain evidence="9 10">N4</strain>
    </source>
</reference>
<dbReference type="InterPro" id="IPR003760">
    <property type="entry name" value="PnrA-like"/>
</dbReference>
<keyword evidence="3" id="KW-1003">Cell membrane</keyword>
<evidence type="ECO:0000256" key="5">
    <source>
        <dbReference type="ARBA" id="ARBA00023136"/>
    </source>
</evidence>
<keyword evidence="5" id="KW-0472">Membrane</keyword>
<evidence type="ECO:0000256" key="2">
    <source>
        <dbReference type="ARBA" id="ARBA00008610"/>
    </source>
</evidence>
<keyword evidence="6" id="KW-0449">Lipoprotein</keyword>
<evidence type="ECO:0000256" key="1">
    <source>
        <dbReference type="ARBA" id="ARBA00004193"/>
    </source>
</evidence>
<evidence type="ECO:0000259" key="8">
    <source>
        <dbReference type="Pfam" id="PF02608"/>
    </source>
</evidence>
<feature type="signal peptide" evidence="7">
    <location>
        <begin position="1"/>
        <end position="17"/>
    </location>
</feature>
<organism evidence="9 10">
    <name type="scientific">Marinobacter maroccanus</name>
    <dbReference type="NCBI Taxonomy" id="2055143"/>
    <lineage>
        <taxon>Bacteria</taxon>
        <taxon>Pseudomonadati</taxon>
        <taxon>Pseudomonadota</taxon>
        <taxon>Gammaproteobacteria</taxon>
        <taxon>Pseudomonadales</taxon>
        <taxon>Marinobacteraceae</taxon>
        <taxon>Marinobacter</taxon>
    </lineage>
</organism>
<dbReference type="OrthoDB" id="9784230at2"/>
<feature type="domain" description="ABC transporter substrate-binding protein PnrA-like" evidence="8">
    <location>
        <begin position="31"/>
        <end position="309"/>
    </location>
</feature>
<evidence type="ECO:0000256" key="3">
    <source>
        <dbReference type="ARBA" id="ARBA00022475"/>
    </source>
</evidence>
<comment type="subcellular location">
    <subcellularLocation>
        <location evidence="1">Cell membrane</location>
        <topology evidence="1">Lipid-anchor</topology>
    </subcellularLocation>
</comment>
<keyword evidence="4 7" id="KW-0732">Signal</keyword>
<dbReference type="Pfam" id="PF02608">
    <property type="entry name" value="Bmp"/>
    <property type="match status" value="1"/>
</dbReference>
<protein>
    <submittedName>
        <fullName evidence="9">BMP family ABC transporter substrate-binding protein</fullName>
    </submittedName>
</protein>
<evidence type="ECO:0000256" key="7">
    <source>
        <dbReference type="SAM" id="SignalP"/>
    </source>
</evidence>
<gene>
    <name evidence="9" type="ORF">KEHDKFFH_13860</name>
</gene>
<dbReference type="SUPFAM" id="SSF53850">
    <property type="entry name" value="Periplasmic binding protein-like II"/>
    <property type="match status" value="1"/>
</dbReference>
<keyword evidence="10" id="KW-1185">Reference proteome</keyword>
<dbReference type="InterPro" id="IPR028082">
    <property type="entry name" value="Peripla_BP_I"/>
</dbReference>
<comment type="caution">
    <text evidence="9">The sequence shown here is derived from an EMBL/GenBank/DDBJ whole genome shotgun (WGS) entry which is preliminary data.</text>
</comment>
<evidence type="ECO:0000256" key="4">
    <source>
        <dbReference type="ARBA" id="ARBA00022729"/>
    </source>
</evidence>
<evidence type="ECO:0000313" key="9">
    <source>
        <dbReference type="EMBL" id="PPI83452.1"/>
    </source>
</evidence>
<accession>A0A2S5Z897</accession>